<comment type="caution">
    <text evidence="6">The sequence shown here is derived from an EMBL/GenBank/DDBJ whole genome shotgun (WGS) entry which is preliminary data.</text>
</comment>
<evidence type="ECO:0000259" key="5">
    <source>
        <dbReference type="Pfam" id="PF07992"/>
    </source>
</evidence>
<dbReference type="AlphaFoldDB" id="A0A4T0F9F4"/>
<evidence type="ECO:0000313" key="6">
    <source>
        <dbReference type="EMBL" id="TIB40289.1"/>
    </source>
</evidence>
<comment type="similarity">
    <text evidence="1">Belongs to the FAD-dependent oxidoreductase family.</text>
</comment>
<gene>
    <name evidence="6" type="ORF">E3P86_00752</name>
</gene>
<proteinExistence type="inferred from homology"/>
<dbReference type="PANTHER" id="PTHR43735:SF3">
    <property type="entry name" value="FERROPTOSIS SUPPRESSOR PROTEIN 1"/>
    <property type="match status" value="1"/>
</dbReference>
<dbReference type="Gene3D" id="3.50.50.100">
    <property type="match status" value="1"/>
</dbReference>
<dbReference type="Proteomes" id="UP000310689">
    <property type="component" value="Unassembled WGS sequence"/>
</dbReference>
<reference evidence="6 7" key="1">
    <citation type="submission" date="2019-03" db="EMBL/GenBank/DDBJ databases">
        <title>Sequencing 23 genomes of Wallemia ichthyophaga.</title>
        <authorList>
            <person name="Gostincar C."/>
        </authorList>
    </citation>
    <scope>NUCLEOTIDE SEQUENCE [LARGE SCALE GENOMIC DNA]</scope>
    <source>
        <strain evidence="6 7">EXF-6200</strain>
    </source>
</reference>
<protein>
    <recommendedName>
        <fullName evidence="5">FAD/NAD(P)-binding domain-containing protein</fullName>
    </recommendedName>
</protein>
<keyword evidence="4" id="KW-0560">Oxidoreductase</keyword>
<keyword evidence="2" id="KW-0285">Flavoprotein</keyword>
<dbReference type="GO" id="GO:0050660">
    <property type="term" value="F:flavin adenine dinucleotide binding"/>
    <property type="evidence" value="ECO:0007669"/>
    <property type="project" value="TreeGrafter"/>
</dbReference>
<keyword evidence="3" id="KW-0274">FAD</keyword>
<dbReference type="InterPro" id="IPR023753">
    <property type="entry name" value="FAD/NAD-binding_dom"/>
</dbReference>
<dbReference type="PRINTS" id="PR00368">
    <property type="entry name" value="FADPNR"/>
</dbReference>
<dbReference type="PRINTS" id="PR00411">
    <property type="entry name" value="PNDRDTASEI"/>
</dbReference>
<evidence type="ECO:0000256" key="1">
    <source>
        <dbReference type="ARBA" id="ARBA00006442"/>
    </source>
</evidence>
<evidence type="ECO:0000256" key="4">
    <source>
        <dbReference type="ARBA" id="ARBA00023002"/>
    </source>
</evidence>
<dbReference type="InterPro" id="IPR036188">
    <property type="entry name" value="FAD/NAD-bd_sf"/>
</dbReference>
<evidence type="ECO:0000313" key="7">
    <source>
        <dbReference type="Proteomes" id="UP000310689"/>
    </source>
</evidence>
<dbReference type="GO" id="GO:0004174">
    <property type="term" value="F:electron-transferring-flavoprotein dehydrogenase activity"/>
    <property type="evidence" value="ECO:0007669"/>
    <property type="project" value="TreeGrafter"/>
</dbReference>
<evidence type="ECO:0000256" key="3">
    <source>
        <dbReference type="ARBA" id="ARBA00022827"/>
    </source>
</evidence>
<sequence length="373" mass="41100">MSDVDLKNVVIIGSNSSINVIKNIHSKLPKTHRIVLIEANEYAYFPPAALRASVSPSWENQVMTSLENLFSEKSRHVVLNGYRAIQFDETTVTIDKSSKIGKTIPYDILLLATGSNYAFPCRPDTQSFTMKDHLKNMQGEIENSGKIVIVGGGSLGVEMSGEVRERYKDKEVTLVHSHGDLCGKEVGLHGEVYSQLTRKGVKVVLNERVDNIGELQFGYGEERTIRTTSGKEFRADFVFNAMGTKPNVSLVQDFDTSLISEKGLVKVNDFLQVDSPKLRNVFAMGDIVNIDELKTFVNANRHSSYIAANILSLANGNEASKKYSTGPTIMGVAVGMTGGAIRLGWFSFGAWAGSFKARSLFTDSFQSSYKQLE</sequence>
<dbReference type="GO" id="GO:0005737">
    <property type="term" value="C:cytoplasm"/>
    <property type="evidence" value="ECO:0007669"/>
    <property type="project" value="TreeGrafter"/>
</dbReference>
<evidence type="ECO:0000256" key="2">
    <source>
        <dbReference type="ARBA" id="ARBA00022630"/>
    </source>
</evidence>
<dbReference type="PANTHER" id="PTHR43735">
    <property type="entry name" value="APOPTOSIS-INDUCING FACTOR 1"/>
    <property type="match status" value="1"/>
</dbReference>
<accession>A0A4T0F9F4</accession>
<name>A0A4T0F9F4_WALIC</name>
<dbReference type="Pfam" id="PF07992">
    <property type="entry name" value="Pyr_redox_2"/>
    <property type="match status" value="1"/>
</dbReference>
<feature type="domain" description="FAD/NAD(P)-binding" evidence="5">
    <location>
        <begin position="8"/>
        <end position="300"/>
    </location>
</feature>
<dbReference type="EMBL" id="SPOI01000018">
    <property type="protein sequence ID" value="TIB40289.1"/>
    <property type="molecule type" value="Genomic_DNA"/>
</dbReference>
<dbReference type="OMA" id="WRSKYEK"/>
<dbReference type="SUPFAM" id="SSF51905">
    <property type="entry name" value="FAD/NAD(P)-binding domain"/>
    <property type="match status" value="1"/>
</dbReference>
<organism evidence="6 7">
    <name type="scientific">Wallemia ichthyophaga</name>
    <dbReference type="NCBI Taxonomy" id="245174"/>
    <lineage>
        <taxon>Eukaryota</taxon>
        <taxon>Fungi</taxon>
        <taxon>Dikarya</taxon>
        <taxon>Basidiomycota</taxon>
        <taxon>Wallemiomycotina</taxon>
        <taxon>Wallemiomycetes</taxon>
        <taxon>Wallemiales</taxon>
        <taxon>Wallemiaceae</taxon>
        <taxon>Wallemia</taxon>
    </lineage>
</organism>